<reference evidence="1" key="1">
    <citation type="submission" date="2011-06" db="EMBL/GenBank/DDBJ databases">
        <title>The Genome Sequence of Fusarium oxysporum Fo47.</title>
        <authorList>
            <consortium name="The Broad Institute Genome Sequencing Platform"/>
            <person name="Ma L.-J."/>
            <person name="Gale L.R."/>
            <person name="Schwartz D.C."/>
            <person name="Zhou S."/>
            <person name="Corby-Kistler H."/>
            <person name="Young S.K."/>
            <person name="Zeng Q."/>
            <person name="Gargeya S."/>
            <person name="Fitzgerald M."/>
            <person name="Haas B."/>
            <person name="Abouelleil A."/>
            <person name="Alvarado L."/>
            <person name="Arachchi H.M."/>
            <person name="Berlin A."/>
            <person name="Brown A."/>
            <person name="Chapman S.B."/>
            <person name="Chen Z."/>
            <person name="Dunbar C."/>
            <person name="Freedman E."/>
            <person name="Gearin G."/>
            <person name="Gellesch M."/>
            <person name="Goldberg J."/>
            <person name="Griggs A."/>
            <person name="Gujja S."/>
            <person name="Heiman D."/>
            <person name="Howarth C."/>
            <person name="Larson L."/>
            <person name="Lui A."/>
            <person name="MacDonald P.J.P."/>
            <person name="Mehta T."/>
            <person name="Montmayeur A."/>
            <person name="Murphy C."/>
            <person name="Neiman D."/>
            <person name="Pearson M."/>
            <person name="Priest M."/>
            <person name="Roberts A."/>
            <person name="Saif S."/>
            <person name="Shea T."/>
            <person name="Shenoy N."/>
            <person name="Sisk P."/>
            <person name="Stolte C."/>
            <person name="Sykes S."/>
            <person name="Wortman J."/>
            <person name="Nusbaum C."/>
            <person name="Birren B."/>
        </authorList>
    </citation>
    <scope>NUCLEOTIDE SEQUENCE [LARGE SCALE GENOMIC DNA]</scope>
    <source>
        <strain evidence="1">Fo47</strain>
    </source>
</reference>
<dbReference type="EMBL" id="JH717896">
    <property type="protein sequence ID" value="EWZ49316.1"/>
    <property type="molecule type" value="Genomic_DNA"/>
</dbReference>
<proteinExistence type="predicted"/>
<reference evidence="1" key="2">
    <citation type="submission" date="2012-06" db="EMBL/GenBank/DDBJ databases">
        <title>Annotation of the Genome Sequence of Fusarium oxysporum Fo47.</title>
        <authorList>
            <consortium name="The Broad Institute Genomics Platform"/>
            <person name="Ma L.-J."/>
            <person name="Corby-Kistler H."/>
            <person name="Broz K."/>
            <person name="Gale L.R."/>
            <person name="Jonkers W."/>
            <person name="O'Donnell K."/>
            <person name="Ploetz R."/>
            <person name="Steinberg C."/>
            <person name="Schwartz D.C."/>
            <person name="VanEtten H."/>
            <person name="Zhou S."/>
            <person name="Young S.K."/>
            <person name="Zeng Q."/>
            <person name="Gargeya S."/>
            <person name="Fitzgerald M."/>
            <person name="Abouelleil A."/>
            <person name="Alvarado L."/>
            <person name="Chapman S.B."/>
            <person name="Gainer-Dewar J."/>
            <person name="Goldberg J."/>
            <person name="Griggs A."/>
            <person name="Gujja S."/>
            <person name="Hansen M."/>
            <person name="Howarth C."/>
            <person name="Imamovic A."/>
            <person name="Ireland A."/>
            <person name="Larimer J."/>
            <person name="McCowan C."/>
            <person name="Murphy C."/>
            <person name="Pearson M."/>
            <person name="Poon T.W."/>
            <person name="Priest M."/>
            <person name="Roberts A."/>
            <person name="Saif S."/>
            <person name="Shea T."/>
            <person name="Sykes S."/>
            <person name="Wortman J."/>
            <person name="Nusbaum C."/>
            <person name="Birren B."/>
        </authorList>
    </citation>
    <scope>NUCLEOTIDE SEQUENCE</scope>
    <source>
        <strain evidence="1">Fo47</strain>
    </source>
</reference>
<protein>
    <submittedName>
        <fullName evidence="1">Uncharacterized protein</fullName>
    </submittedName>
</protein>
<dbReference type="Proteomes" id="UP000030766">
    <property type="component" value="Unassembled WGS sequence"/>
</dbReference>
<organism evidence="1">
    <name type="scientific">Fusarium oxysporum Fo47</name>
    <dbReference type="NCBI Taxonomy" id="660027"/>
    <lineage>
        <taxon>Eukaryota</taxon>
        <taxon>Fungi</taxon>
        <taxon>Dikarya</taxon>
        <taxon>Ascomycota</taxon>
        <taxon>Pezizomycotina</taxon>
        <taxon>Sordariomycetes</taxon>
        <taxon>Hypocreomycetidae</taxon>
        <taxon>Hypocreales</taxon>
        <taxon>Nectriaceae</taxon>
        <taxon>Fusarium</taxon>
        <taxon>Fusarium oxysporum species complex</taxon>
    </lineage>
</organism>
<accession>W9KY09</accession>
<sequence length="35" mass="4095">MTTVVVIVLQNLRDISAHYQLRHPTIMGNQNHRHT</sequence>
<dbReference type="AlphaFoldDB" id="W9KY09"/>
<dbReference type="VEuPathDB" id="FungiDB:FOZG_00265"/>
<evidence type="ECO:0000313" key="1">
    <source>
        <dbReference type="EMBL" id="EWZ49316.1"/>
    </source>
</evidence>
<gene>
    <name evidence="1" type="ORF">FOZG_00265</name>
</gene>
<name>W9KY09_FUSOX</name>
<dbReference type="HOGENOM" id="CLU_3368521_0_0_1"/>